<comment type="caution">
    <text evidence="1">The sequence shown here is derived from an EMBL/GenBank/DDBJ whole genome shotgun (WGS) entry which is preliminary data.</text>
</comment>
<accession>A0A645IFK5</accession>
<proteinExistence type="predicted"/>
<dbReference type="AlphaFoldDB" id="A0A645IFK5"/>
<protein>
    <submittedName>
        <fullName evidence="1">Uncharacterized protein</fullName>
    </submittedName>
</protein>
<dbReference type="EMBL" id="VSSQ01106594">
    <property type="protein sequence ID" value="MPN46153.1"/>
    <property type="molecule type" value="Genomic_DNA"/>
</dbReference>
<evidence type="ECO:0000313" key="1">
    <source>
        <dbReference type="EMBL" id="MPN46153.1"/>
    </source>
</evidence>
<name>A0A645IFK5_9ZZZZ</name>
<sequence length="129" mass="15183">MGKLTALPLFHDDFFIGNRLGMPETRIFFQKPLRVAIGLQIGQNDHLAAGSKVHELFQDVLNVFFIDHGPVMGPDHRIFQPQFRKLGNHLFQVIRQVHWRFAVDHHHPGTQRKLRPIKDIHRRKRFLVK</sequence>
<gene>
    <name evidence="1" type="ORF">SDC9_193736</name>
</gene>
<reference evidence="1" key="1">
    <citation type="submission" date="2019-08" db="EMBL/GenBank/DDBJ databases">
        <authorList>
            <person name="Kucharzyk K."/>
            <person name="Murdoch R.W."/>
            <person name="Higgins S."/>
            <person name="Loffler F."/>
        </authorList>
    </citation>
    <scope>NUCLEOTIDE SEQUENCE</scope>
</reference>
<organism evidence="1">
    <name type="scientific">bioreactor metagenome</name>
    <dbReference type="NCBI Taxonomy" id="1076179"/>
    <lineage>
        <taxon>unclassified sequences</taxon>
        <taxon>metagenomes</taxon>
        <taxon>ecological metagenomes</taxon>
    </lineage>
</organism>